<reference evidence="1" key="2">
    <citation type="journal article" date="2015" name="Fish Shellfish Immunol.">
        <title>Early steps in the European eel (Anguilla anguilla)-Vibrio vulnificus interaction in the gills: Role of the RtxA13 toxin.</title>
        <authorList>
            <person name="Callol A."/>
            <person name="Pajuelo D."/>
            <person name="Ebbesson L."/>
            <person name="Teles M."/>
            <person name="MacKenzie S."/>
            <person name="Amaro C."/>
        </authorList>
    </citation>
    <scope>NUCLEOTIDE SEQUENCE</scope>
</reference>
<accession>A0A0E9VH56</accession>
<evidence type="ECO:0000313" key="1">
    <source>
        <dbReference type="EMBL" id="JAH77464.1"/>
    </source>
</evidence>
<proteinExistence type="predicted"/>
<name>A0A0E9VH56_ANGAN</name>
<dbReference type="EMBL" id="GBXM01031113">
    <property type="protein sequence ID" value="JAH77464.1"/>
    <property type="molecule type" value="Transcribed_RNA"/>
</dbReference>
<sequence length="50" mass="5954">MRRKTNDHQNTIIVQLRYLFKLIAAWCIEQTVQKSLPVEDSNGQLQLWIL</sequence>
<dbReference type="AlphaFoldDB" id="A0A0E9VH56"/>
<organism evidence="1">
    <name type="scientific">Anguilla anguilla</name>
    <name type="common">European freshwater eel</name>
    <name type="synonym">Muraena anguilla</name>
    <dbReference type="NCBI Taxonomy" id="7936"/>
    <lineage>
        <taxon>Eukaryota</taxon>
        <taxon>Metazoa</taxon>
        <taxon>Chordata</taxon>
        <taxon>Craniata</taxon>
        <taxon>Vertebrata</taxon>
        <taxon>Euteleostomi</taxon>
        <taxon>Actinopterygii</taxon>
        <taxon>Neopterygii</taxon>
        <taxon>Teleostei</taxon>
        <taxon>Anguilliformes</taxon>
        <taxon>Anguillidae</taxon>
        <taxon>Anguilla</taxon>
    </lineage>
</organism>
<reference evidence="1" key="1">
    <citation type="submission" date="2014-11" db="EMBL/GenBank/DDBJ databases">
        <authorList>
            <person name="Amaro Gonzalez C."/>
        </authorList>
    </citation>
    <scope>NUCLEOTIDE SEQUENCE</scope>
</reference>
<protein>
    <submittedName>
        <fullName evidence="1">Uncharacterized protein</fullName>
    </submittedName>
</protein>